<dbReference type="Gene3D" id="1.20.1720.10">
    <property type="entry name" value="Multidrug resistance protein D"/>
    <property type="match status" value="1"/>
</dbReference>
<keyword evidence="2" id="KW-0813">Transport</keyword>
<feature type="transmembrane region" description="Helical" evidence="8">
    <location>
        <begin position="210"/>
        <end position="230"/>
    </location>
</feature>
<evidence type="ECO:0000256" key="8">
    <source>
        <dbReference type="SAM" id="Phobius"/>
    </source>
</evidence>
<dbReference type="PANTHER" id="PTHR42718">
    <property type="entry name" value="MAJOR FACILITATOR SUPERFAMILY MULTIDRUG TRANSPORTER MFSC"/>
    <property type="match status" value="1"/>
</dbReference>
<dbReference type="FunFam" id="1.20.1720.10:FF:000011">
    <property type="entry name" value="Transporter, major facilitator family"/>
    <property type="match status" value="1"/>
</dbReference>
<feature type="transmembrane region" description="Helical" evidence="8">
    <location>
        <begin position="147"/>
        <end position="171"/>
    </location>
</feature>
<evidence type="ECO:0000313" key="11">
    <source>
        <dbReference type="Proteomes" id="UP000317078"/>
    </source>
</evidence>
<reference evidence="10 11" key="1">
    <citation type="journal article" date="2019" name="Environ. Microbiol.">
        <title>Species interactions and distinct microbial communities in high Arctic permafrost affected cryosols are associated with the CH4 and CO2 gas fluxes.</title>
        <authorList>
            <person name="Altshuler I."/>
            <person name="Hamel J."/>
            <person name="Turney S."/>
            <person name="Magnuson E."/>
            <person name="Levesque R."/>
            <person name="Greer C."/>
            <person name="Whyte L.G."/>
        </authorList>
    </citation>
    <scope>NUCLEOTIDE SEQUENCE [LARGE SCALE GENOMIC DNA]</scope>
    <source>
        <strain evidence="10 11">S9.3B</strain>
    </source>
</reference>
<dbReference type="Pfam" id="PF07690">
    <property type="entry name" value="MFS_1"/>
    <property type="match status" value="1"/>
</dbReference>
<dbReference type="InterPro" id="IPR020846">
    <property type="entry name" value="MFS_dom"/>
</dbReference>
<evidence type="ECO:0000256" key="1">
    <source>
        <dbReference type="ARBA" id="ARBA00004651"/>
    </source>
</evidence>
<dbReference type="InterPro" id="IPR011701">
    <property type="entry name" value="MFS"/>
</dbReference>
<feature type="transmembrane region" description="Helical" evidence="8">
    <location>
        <begin position="439"/>
        <end position="459"/>
    </location>
</feature>
<feature type="transmembrane region" description="Helical" evidence="8">
    <location>
        <begin position="306"/>
        <end position="332"/>
    </location>
</feature>
<keyword evidence="3" id="KW-1003">Cell membrane</keyword>
<name>A0A502G4X4_9PROT</name>
<dbReference type="CDD" id="cd17321">
    <property type="entry name" value="MFS_MMR_MDR_like"/>
    <property type="match status" value="1"/>
</dbReference>
<dbReference type="GO" id="GO:0022857">
    <property type="term" value="F:transmembrane transporter activity"/>
    <property type="evidence" value="ECO:0007669"/>
    <property type="project" value="InterPro"/>
</dbReference>
<evidence type="ECO:0000256" key="2">
    <source>
        <dbReference type="ARBA" id="ARBA00022448"/>
    </source>
</evidence>
<feature type="domain" description="Major facilitator superfamily (MFS) profile" evidence="9">
    <location>
        <begin position="56"/>
        <end position="494"/>
    </location>
</feature>
<sequence>MAPPGCPPHAAGRREGPVPPPPDIAPAATIPAGDGPACPAPPAIPDGLPPPRRRLATLAVALAIAMSVIDGTIAGAALPTIARELNTSPSTSIWATNAYQLAVTVSLLPLAALGEIVGYRRIYLGGLILFTLASVLCALSGSFEALVAARAVQGLGAAGLMSVNTALVRFIQPRAHLGRGLGFNAMVVSTAAAAGPTAAGLILGVADWPWIFAVNLPIGLLALAIGWRSLPESPRGRHRFDVLSAVLSAATFGLVILGLDSLAHGGSALSALPEVAVGLLAGVWLVRRQAGVARPLLPVDLLRIPIFALSIGTSLCSFAAQMLAFASLPFLLQTGLGFSVFAAGLLTTSWFIATAVAAPLSGRLMERFPAGLLGGVGLAMLSGGLGAMALLPASPQPLDIVWRMALCGFGFGLFQTPNNRTLVGAAPPERAGGASGMLSTARLVGQTSGAATVGLVLAWMPGMAVAGPKTALAIGCALAALGAVVSLLRLRARG</sequence>
<dbReference type="InterPro" id="IPR036259">
    <property type="entry name" value="MFS_trans_sf"/>
</dbReference>
<proteinExistence type="predicted"/>
<organism evidence="10 11">
    <name type="scientific">Muricoccus nepalensis</name>
    <dbReference type="NCBI Taxonomy" id="1854500"/>
    <lineage>
        <taxon>Bacteria</taxon>
        <taxon>Pseudomonadati</taxon>
        <taxon>Pseudomonadota</taxon>
        <taxon>Alphaproteobacteria</taxon>
        <taxon>Acetobacterales</taxon>
        <taxon>Roseomonadaceae</taxon>
        <taxon>Muricoccus</taxon>
    </lineage>
</organism>
<feature type="transmembrane region" description="Helical" evidence="8">
    <location>
        <begin position="183"/>
        <end position="204"/>
    </location>
</feature>
<evidence type="ECO:0000256" key="5">
    <source>
        <dbReference type="ARBA" id="ARBA00022989"/>
    </source>
</evidence>
<gene>
    <name evidence="10" type="ORF">EAH89_12835</name>
</gene>
<dbReference type="Proteomes" id="UP000317078">
    <property type="component" value="Unassembled WGS sequence"/>
</dbReference>
<feature type="transmembrane region" description="Helical" evidence="8">
    <location>
        <begin position="400"/>
        <end position="418"/>
    </location>
</feature>
<evidence type="ECO:0000256" key="3">
    <source>
        <dbReference type="ARBA" id="ARBA00022475"/>
    </source>
</evidence>
<keyword evidence="11" id="KW-1185">Reference proteome</keyword>
<feature type="transmembrane region" description="Helical" evidence="8">
    <location>
        <begin position="372"/>
        <end position="394"/>
    </location>
</feature>
<dbReference type="Gene3D" id="1.20.1250.20">
    <property type="entry name" value="MFS general substrate transporter like domains"/>
    <property type="match status" value="1"/>
</dbReference>
<feature type="transmembrane region" description="Helical" evidence="8">
    <location>
        <begin position="265"/>
        <end position="286"/>
    </location>
</feature>
<dbReference type="PROSITE" id="PS50850">
    <property type="entry name" value="MFS"/>
    <property type="match status" value="1"/>
</dbReference>
<evidence type="ECO:0000313" key="10">
    <source>
        <dbReference type="EMBL" id="TPG56945.1"/>
    </source>
</evidence>
<comment type="subcellular location">
    <subcellularLocation>
        <location evidence="1">Cell membrane</location>
        <topology evidence="1">Multi-pass membrane protein</topology>
    </subcellularLocation>
</comment>
<feature type="transmembrane region" description="Helical" evidence="8">
    <location>
        <begin position="55"/>
        <end position="78"/>
    </location>
</feature>
<keyword evidence="6 8" id="KW-0472">Membrane</keyword>
<protein>
    <submittedName>
        <fullName evidence="10">MFS transporter</fullName>
    </submittedName>
</protein>
<evidence type="ECO:0000256" key="6">
    <source>
        <dbReference type="ARBA" id="ARBA00023136"/>
    </source>
</evidence>
<dbReference type="SUPFAM" id="SSF103473">
    <property type="entry name" value="MFS general substrate transporter"/>
    <property type="match status" value="1"/>
</dbReference>
<keyword evidence="5 8" id="KW-1133">Transmembrane helix</keyword>
<keyword evidence="4 8" id="KW-0812">Transmembrane</keyword>
<evidence type="ECO:0000259" key="9">
    <source>
        <dbReference type="PROSITE" id="PS50850"/>
    </source>
</evidence>
<dbReference type="OrthoDB" id="9812221at2"/>
<feature type="compositionally biased region" description="Low complexity" evidence="7">
    <location>
        <begin position="25"/>
        <end position="37"/>
    </location>
</feature>
<dbReference type="PANTHER" id="PTHR42718:SF46">
    <property type="entry name" value="BLR6921 PROTEIN"/>
    <property type="match status" value="1"/>
</dbReference>
<feature type="transmembrane region" description="Helical" evidence="8">
    <location>
        <begin position="122"/>
        <end position="141"/>
    </location>
</feature>
<feature type="transmembrane region" description="Helical" evidence="8">
    <location>
        <begin position="471"/>
        <end position="490"/>
    </location>
</feature>
<feature type="transmembrane region" description="Helical" evidence="8">
    <location>
        <begin position="338"/>
        <end position="360"/>
    </location>
</feature>
<accession>A0A502G4X4</accession>
<dbReference type="EMBL" id="RCZP01000010">
    <property type="protein sequence ID" value="TPG56945.1"/>
    <property type="molecule type" value="Genomic_DNA"/>
</dbReference>
<dbReference type="AlphaFoldDB" id="A0A502G4X4"/>
<feature type="transmembrane region" description="Helical" evidence="8">
    <location>
        <begin position="242"/>
        <end position="259"/>
    </location>
</feature>
<evidence type="ECO:0000256" key="4">
    <source>
        <dbReference type="ARBA" id="ARBA00022692"/>
    </source>
</evidence>
<dbReference type="GO" id="GO:0005886">
    <property type="term" value="C:plasma membrane"/>
    <property type="evidence" value="ECO:0007669"/>
    <property type="project" value="UniProtKB-SubCell"/>
</dbReference>
<feature type="transmembrane region" description="Helical" evidence="8">
    <location>
        <begin position="98"/>
        <end position="117"/>
    </location>
</feature>
<feature type="region of interest" description="Disordered" evidence="7">
    <location>
        <begin position="1"/>
        <end position="46"/>
    </location>
</feature>
<comment type="caution">
    <text evidence="10">The sequence shown here is derived from an EMBL/GenBank/DDBJ whole genome shotgun (WGS) entry which is preliminary data.</text>
</comment>
<evidence type="ECO:0000256" key="7">
    <source>
        <dbReference type="SAM" id="MobiDB-lite"/>
    </source>
</evidence>